<feature type="compositionally biased region" description="Pro residues" evidence="2">
    <location>
        <begin position="70"/>
        <end position="80"/>
    </location>
</feature>
<feature type="compositionally biased region" description="Polar residues" evidence="2">
    <location>
        <begin position="101"/>
        <end position="112"/>
    </location>
</feature>
<feature type="coiled-coil region" evidence="1">
    <location>
        <begin position="377"/>
        <end position="404"/>
    </location>
</feature>
<dbReference type="PANTHER" id="PTHR46723:SF1">
    <property type="entry name" value="LEUCINE-RICH REPEAT AND IQ DOMAIN-CONTAINING PROTEIN 3"/>
    <property type="match status" value="1"/>
</dbReference>
<feature type="region of interest" description="Disordered" evidence="2">
    <location>
        <begin position="101"/>
        <end position="133"/>
    </location>
</feature>
<dbReference type="InterPro" id="IPR052859">
    <property type="entry name" value="LRR-IQ_domain_protein"/>
</dbReference>
<dbReference type="GeneID" id="102810351"/>
<dbReference type="PROSITE" id="PS50096">
    <property type="entry name" value="IQ"/>
    <property type="match status" value="1"/>
</dbReference>
<sequence>KNTVKDEMQIVIHILSQISSIQARMSPVLIIQRFIRGYLARKRYHLIQDTRIWAAVSIQRYYRNYKGLPKPEPPPPPTSPTPGASVDESSTMRIDFDTYMQNRRPGSQTPSLASGPGERVPTTSRPSQRQSPIKEEALIQIKAESPTKASSPPISKIKTNLHINLTKLHTDTMQYLQDTHDLIAIETSTLTCQSLRSLLDEPNDLNRSPRGVDRRDRKKKKEFKTVKQMLGPLPELEQKCDYEYDYDDENSNEFRTAGFRLKGMKPLVHDTDPLQDMLISRREAARDIRAADQEFLFKRDAMPKPPIKKKKIPNADQRLFARAQGTMGMSSLRTVQQAYKDREHAEKIASKVDFVMNMRMNRDQAKGRIKGYLDEKRALVQQQHEREINRMAELMEKQEKKEKEDFEKRREMRSKTSEIKYGRRTDRLFISDFNSQHTSVSNALLRHDRQAKHEDVIQEKQDTVHGAKNSSKQQQDLVYNYLEHRKLMRQAHAAMERATLDTRLLQETNDRLMEARNRVTQQKQKQQTVQAFYPLPKSGSSTTIMQRSKSSPGTKTDRWNALVLAQDGRVGNHHTLAL</sequence>
<accession>A0ABM0M7L1</accession>
<feature type="region of interest" description="Disordered" evidence="2">
    <location>
        <begin position="534"/>
        <end position="557"/>
    </location>
</feature>
<evidence type="ECO:0000256" key="2">
    <source>
        <dbReference type="SAM" id="MobiDB-lite"/>
    </source>
</evidence>
<keyword evidence="3" id="KW-1185">Reference proteome</keyword>
<protein>
    <submittedName>
        <fullName evidence="4">Histone-lysine N-methyltransferase, H3 lysine-79 specific-like</fullName>
    </submittedName>
</protein>
<dbReference type="Proteomes" id="UP000694865">
    <property type="component" value="Unplaced"/>
</dbReference>
<evidence type="ECO:0000313" key="3">
    <source>
        <dbReference type="Proteomes" id="UP000694865"/>
    </source>
</evidence>
<name>A0ABM0M7L1_SACKO</name>
<dbReference type="RefSeq" id="XP_006816002.1">
    <property type="nucleotide sequence ID" value="XM_006815939.1"/>
</dbReference>
<evidence type="ECO:0000313" key="4">
    <source>
        <dbReference type="RefSeq" id="XP_006816002.1"/>
    </source>
</evidence>
<dbReference type="Pfam" id="PF00612">
    <property type="entry name" value="IQ"/>
    <property type="match status" value="1"/>
</dbReference>
<dbReference type="PANTHER" id="PTHR46723">
    <property type="entry name" value="LEUCINE-RICH REPEAT AND IQ DOMAIN-CONTAINING PROTEIN 3"/>
    <property type="match status" value="1"/>
</dbReference>
<keyword evidence="1" id="KW-0175">Coiled coil</keyword>
<feature type="region of interest" description="Disordered" evidence="2">
    <location>
        <begin position="201"/>
        <end position="220"/>
    </location>
</feature>
<feature type="region of interest" description="Disordered" evidence="2">
    <location>
        <begin position="67"/>
        <end position="88"/>
    </location>
</feature>
<feature type="non-terminal residue" evidence="4">
    <location>
        <position position="1"/>
    </location>
</feature>
<feature type="compositionally biased region" description="Polar residues" evidence="2">
    <location>
        <begin position="121"/>
        <end position="131"/>
    </location>
</feature>
<gene>
    <name evidence="4" type="primary">LOC102810351</name>
</gene>
<feature type="compositionally biased region" description="Polar residues" evidence="2">
    <location>
        <begin position="538"/>
        <end position="554"/>
    </location>
</feature>
<reference evidence="4" key="1">
    <citation type="submission" date="2025-08" db="UniProtKB">
        <authorList>
            <consortium name="RefSeq"/>
        </authorList>
    </citation>
    <scope>IDENTIFICATION</scope>
    <source>
        <tissue evidence="4">Testes</tissue>
    </source>
</reference>
<organism evidence="3 4">
    <name type="scientific">Saccoglossus kowalevskii</name>
    <name type="common">Acorn worm</name>
    <dbReference type="NCBI Taxonomy" id="10224"/>
    <lineage>
        <taxon>Eukaryota</taxon>
        <taxon>Metazoa</taxon>
        <taxon>Hemichordata</taxon>
        <taxon>Enteropneusta</taxon>
        <taxon>Harrimaniidae</taxon>
        <taxon>Saccoglossus</taxon>
    </lineage>
</organism>
<proteinExistence type="predicted"/>
<evidence type="ECO:0000256" key="1">
    <source>
        <dbReference type="SAM" id="Coils"/>
    </source>
</evidence>
<dbReference type="InterPro" id="IPR000048">
    <property type="entry name" value="IQ_motif_EF-hand-BS"/>
</dbReference>
<dbReference type="Gene3D" id="1.20.5.190">
    <property type="match status" value="1"/>
</dbReference>